<reference evidence="7 8" key="1">
    <citation type="submission" date="2019-12" db="EMBL/GenBank/DDBJ databases">
        <title>Genomic-based taxomic classification of the family Erythrobacteraceae.</title>
        <authorList>
            <person name="Xu L."/>
        </authorList>
    </citation>
    <scope>NUCLEOTIDE SEQUENCE [LARGE SCALE GENOMIC DNA]</scope>
    <source>
        <strain evidence="7 8">KCTC 42453</strain>
    </source>
</reference>
<keyword evidence="2 5" id="KW-0812">Transmembrane</keyword>
<feature type="transmembrane region" description="Helical" evidence="5">
    <location>
        <begin position="249"/>
        <end position="270"/>
    </location>
</feature>
<dbReference type="GO" id="GO:0016020">
    <property type="term" value="C:membrane"/>
    <property type="evidence" value="ECO:0007669"/>
    <property type="project" value="UniProtKB-SubCell"/>
</dbReference>
<feature type="transmembrane region" description="Helical" evidence="5">
    <location>
        <begin position="282"/>
        <end position="306"/>
    </location>
</feature>
<feature type="transmembrane region" description="Helical" evidence="5">
    <location>
        <begin position="376"/>
        <end position="394"/>
    </location>
</feature>
<dbReference type="GO" id="GO:0140359">
    <property type="term" value="F:ABC-type transporter activity"/>
    <property type="evidence" value="ECO:0007669"/>
    <property type="project" value="InterPro"/>
</dbReference>
<keyword evidence="8" id="KW-1185">Reference proteome</keyword>
<evidence type="ECO:0000256" key="1">
    <source>
        <dbReference type="ARBA" id="ARBA00004141"/>
    </source>
</evidence>
<evidence type="ECO:0000313" key="8">
    <source>
        <dbReference type="Proteomes" id="UP000431922"/>
    </source>
</evidence>
<keyword evidence="3 5" id="KW-1133">Transmembrane helix</keyword>
<dbReference type="InterPro" id="IPR013525">
    <property type="entry name" value="ABC2_TM"/>
</dbReference>
<evidence type="ECO:0000256" key="3">
    <source>
        <dbReference type="ARBA" id="ARBA00022989"/>
    </source>
</evidence>
<dbReference type="RefSeq" id="WP_160756236.1">
    <property type="nucleotide sequence ID" value="NZ_WTYL01000002.1"/>
</dbReference>
<dbReference type="OrthoDB" id="7388589at2"/>
<evidence type="ECO:0000259" key="6">
    <source>
        <dbReference type="Pfam" id="PF12698"/>
    </source>
</evidence>
<evidence type="ECO:0000256" key="5">
    <source>
        <dbReference type="SAM" id="Phobius"/>
    </source>
</evidence>
<feature type="transmembrane region" description="Helical" evidence="5">
    <location>
        <begin position="33"/>
        <end position="54"/>
    </location>
</feature>
<name>A0A845B5F5_9SPHN</name>
<evidence type="ECO:0000256" key="4">
    <source>
        <dbReference type="ARBA" id="ARBA00023136"/>
    </source>
</evidence>
<dbReference type="Proteomes" id="UP000431922">
    <property type="component" value="Unassembled WGS sequence"/>
</dbReference>
<sequence length="420" mass="44292">MSPSETAGGHRKSRLNLWSAAFVIARRDFQAILFSRAFLFFLLGPVFLLGVGALSSGVGSQIREETVDPEVGIAMSVPDTAAMLAAHTALAEQLGGAMPPMIAVETSPQDGNLQQAAEAILEERQGNYAAIVTGTPAAPVMTGTADQLDRLGGRVALVAAAAIGEAPAKFPEITTQEVATSGASEKSSRVVTAQISQMLLFLLTMLLAGMVLSNLVEEKGNKIIEVLAAAIPMDAVFLGKLFAMLGVSMVGILVWGSVAGVLVLVVGADLAALPPPAVGWPLFLLLGVVYFSMGYLLLGSIFLAIGSMAATVREVQTLSMPVTMLQLLVFFFASYAMARPGSPMEVAAVIFPLSSPFAMMARAAQMEALWPHALAILWQVFAVAVFIKAGATLFRKRVMKSGPQGVSKKRRFWNRKPAAT</sequence>
<dbReference type="EMBL" id="WTYL01000002">
    <property type="protein sequence ID" value="MXP44667.1"/>
    <property type="molecule type" value="Genomic_DNA"/>
</dbReference>
<accession>A0A845B5F5</accession>
<organism evidence="7 8">
    <name type="scientific">Allopontixanthobacter sediminis</name>
    <dbReference type="NCBI Taxonomy" id="1689985"/>
    <lineage>
        <taxon>Bacteria</taxon>
        <taxon>Pseudomonadati</taxon>
        <taxon>Pseudomonadota</taxon>
        <taxon>Alphaproteobacteria</taxon>
        <taxon>Sphingomonadales</taxon>
        <taxon>Erythrobacteraceae</taxon>
        <taxon>Allopontixanthobacter</taxon>
    </lineage>
</organism>
<dbReference type="Pfam" id="PF12698">
    <property type="entry name" value="ABC2_membrane_3"/>
    <property type="match status" value="1"/>
</dbReference>
<protein>
    <submittedName>
        <fullName evidence="7">ABC transporter permease</fullName>
    </submittedName>
</protein>
<keyword evidence="4 5" id="KW-0472">Membrane</keyword>
<gene>
    <name evidence="7" type="ORF">GRI65_09390</name>
</gene>
<evidence type="ECO:0000256" key="2">
    <source>
        <dbReference type="ARBA" id="ARBA00022692"/>
    </source>
</evidence>
<dbReference type="AlphaFoldDB" id="A0A845B5F5"/>
<feature type="transmembrane region" description="Helical" evidence="5">
    <location>
        <begin position="318"/>
        <end position="338"/>
    </location>
</feature>
<comment type="caution">
    <text evidence="7">The sequence shown here is derived from an EMBL/GenBank/DDBJ whole genome shotgun (WGS) entry which is preliminary data.</text>
</comment>
<feature type="transmembrane region" description="Helical" evidence="5">
    <location>
        <begin position="198"/>
        <end position="216"/>
    </location>
</feature>
<feature type="domain" description="ABC-2 type transporter transmembrane" evidence="6">
    <location>
        <begin position="37"/>
        <end position="386"/>
    </location>
</feature>
<evidence type="ECO:0000313" key="7">
    <source>
        <dbReference type="EMBL" id="MXP44667.1"/>
    </source>
</evidence>
<proteinExistence type="predicted"/>
<comment type="subcellular location">
    <subcellularLocation>
        <location evidence="1">Membrane</location>
        <topology evidence="1">Multi-pass membrane protein</topology>
    </subcellularLocation>
</comment>